<evidence type="ECO:0000259" key="10">
    <source>
        <dbReference type="PROSITE" id="PS50893"/>
    </source>
</evidence>
<evidence type="ECO:0000256" key="5">
    <source>
        <dbReference type="ARBA" id="ARBA00022741"/>
    </source>
</evidence>
<dbReference type="GO" id="GO:0015421">
    <property type="term" value="F:ABC-type oligopeptide transporter activity"/>
    <property type="evidence" value="ECO:0007669"/>
    <property type="project" value="TreeGrafter"/>
</dbReference>
<dbReference type="SMART" id="SM00382">
    <property type="entry name" value="AAA"/>
    <property type="match status" value="1"/>
</dbReference>
<dbReference type="InterPro" id="IPR011527">
    <property type="entry name" value="ABC1_TM_dom"/>
</dbReference>
<keyword evidence="3" id="KW-1003">Cell membrane</keyword>
<accession>A0A1I4FVY9</accession>
<dbReference type="PROSITE" id="PS00211">
    <property type="entry name" value="ABC_TRANSPORTER_1"/>
    <property type="match status" value="1"/>
</dbReference>
<dbReference type="EMBL" id="FOSR01000020">
    <property type="protein sequence ID" value="SFL22004.1"/>
    <property type="molecule type" value="Genomic_DNA"/>
</dbReference>
<dbReference type="PROSITE" id="PS50893">
    <property type="entry name" value="ABC_TRANSPORTER_2"/>
    <property type="match status" value="1"/>
</dbReference>
<keyword evidence="7 9" id="KW-1133">Transmembrane helix</keyword>
<dbReference type="InterPro" id="IPR039421">
    <property type="entry name" value="Type_1_exporter"/>
</dbReference>
<dbReference type="InterPro" id="IPR003439">
    <property type="entry name" value="ABC_transporter-like_ATP-bd"/>
</dbReference>
<dbReference type="AlphaFoldDB" id="A0A1I4FVY9"/>
<name>A0A1I4FVY9_9GAMM</name>
<protein>
    <submittedName>
        <fullName evidence="12">ATP-binding cassette, subfamily B</fullName>
    </submittedName>
</protein>
<dbReference type="GO" id="GO:0005886">
    <property type="term" value="C:plasma membrane"/>
    <property type="evidence" value="ECO:0007669"/>
    <property type="project" value="UniProtKB-SubCell"/>
</dbReference>
<keyword evidence="6 12" id="KW-0067">ATP-binding</keyword>
<dbReference type="Gene3D" id="3.40.50.300">
    <property type="entry name" value="P-loop containing nucleotide triphosphate hydrolases"/>
    <property type="match status" value="1"/>
</dbReference>
<feature type="transmembrane region" description="Helical" evidence="9">
    <location>
        <begin position="188"/>
        <end position="215"/>
    </location>
</feature>
<evidence type="ECO:0000256" key="8">
    <source>
        <dbReference type="ARBA" id="ARBA00023136"/>
    </source>
</evidence>
<evidence type="ECO:0000313" key="12">
    <source>
        <dbReference type="EMBL" id="SFL22004.1"/>
    </source>
</evidence>
<dbReference type="SUPFAM" id="SSF52540">
    <property type="entry name" value="P-loop containing nucleoside triphosphate hydrolases"/>
    <property type="match status" value="1"/>
</dbReference>
<keyword evidence="5" id="KW-0547">Nucleotide-binding</keyword>
<evidence type="ECO:0000313" key="13">
    <source>
        <dbReference type="Proteomes" id="UP000198725"/>
    </source>
</evidence>
<keyword evidence="4 9" id="KW-0812">Transmembrane</keyword>
<gene>
    <name evidence="12" type="ORF">SAMN05192579_1207</name>
</gene>
<evidence type="ECO:0000256" key="2">
    <source>
        <dbReference type="ARBA" id="ARBA00022448"/>
    </source>
</evidence>
<keyword evidence="2" id="KW-0813">Transport</keyword>
<evidence type="ECO:0000256" key="9">
    <source>
        <dbReference type="SAM" id="Phobius"/>
    </source>
</evidence>
<reference evidence="13" key="1">
    <citation type="submission" date="2016-10" db="EMBL/GenBank/DDBJ databases">
        <authorList>
            <person name="Varghese N."/>
            <person name="Submissions S."/>
        </authorList>
    </citation>
    <scope>NUCLEOTIDE SEQUENCE [LARGE SCALE GENOMIC DNA]</scope>
    <source>
        <strain evidence="13">MO64</strain>
    </source>
</reference>
<evidence type="ECO:0000256" key="4">
    <source>
        <dbReference type="ARBA" id="ARBA00022692"/>
    </source>
</evidence>
<dbReference type="Proteomes" id="UP000198725">
    <property type="component" value="Unassembled WGS sequence"/>
</dbReference>
<dbReference type="SUPFAM" id="SSF90123">
    <property type="entry name" value="ABC transporter transmembrane region"/>
    <property type="match status" value="1"/>
</dbReference>
<dbReference type="RefSeq" id="WP_092705165.1">
    <property type="nucleotide sequence ID" value="NZ_FOSR01000020.1"/>
</dbReference>
<dbReference type="GO" id="GO:0016887">
    <property type="term" value="F:ATP hydrolysis activity"/>
    <property type="evidence" value="ECO:0007669"/>
    <property type="project" value="InterPro"/>
</dbReference>
<feature type="domain" description="ABC transmembrane type-1" evidence="11">
    <location>
        <begin position="51"/>
        <end position="347"/>
    </location>
</feature>
<proteinExistence type="predicted"/>
<sequence length="628" mass="70019">MPHQTAGPRAGGHHEPSPPKSLRERFVALRNLPPFLASIWRTSPWLCVCTVVLRLLRALLPVSTLYVGKLIIDAVVHLLAGGSVKVDPTAWLGSPALQHLWLLLAAEFGLAVAADLLGRIVSMIDSLLSELYANSTSVRLMEHAASLDLEDFEDADLQDRLDRARRQVAGRSSLLTQLLGQAQDMVTIISFAVGLLVYAPWLIVLLLVALVPAFLGEFHFNAQSYAVNHQWTPERRELDYLRILGASAQTAKEVKSFGLNRFLVDRYRELSWSIYYANRRIALRRAGWGGLFTTIGTIGYYAAYVIIAWRTVHGQFSVGDLTFLSASFRRLRTLLESLLTGFSQVAGQALYLDDLFSFFQIRPEILSPAQPRPFPQPIRAGFVFEDVGFRYPGSERWAVRHLDFTLHAGEVLALVGENGAGKTTLVKLLSRLYDPDEGRILLDGHPLAEYDLEALRANVGVIFQDYVRYHFDAADNIAVGRIEARADRARIEDAAHRSVADEVIGRLPGGYDQRLGKLFKDGVDLSGGEWQKIAIARAYMRDAQLLILDEPTAALDARAEFEVFQRFKELSHERSAVVISHRFSTVRMADRIIVMEGGRIEAIGSHDELVSAGGRYAELFELQAAGYR</sequence>
<dbReference type="PANTHER" id="PTHR43394:SF1">
    <property type="entry name" value="ATP-BINDING CASSETTE SUB-FAMILY B MEMBER 10, MITOCHONDRIAL"/>
    <property type="match status" value="1"/>
</dbReference>
<dbReference type="FunFam" id="3.40.50.300:FF:000221">
    <property type="entry name" value="Multidrug ABC transporter ATP-binding protein"/>
    <property type="match status" value="1"/>
</dbReference>
<dbReference type="Gene3D" id="1.20.1560.10">
    <property type="entry name" value="ABC transporter type 1, transmembrane domain"/>
    <property type="match status" value="1"/>
</dbReference>
<dbReference type="PROSITE" id="PS50929">
    <property type="entry name" value="ABC_TM1F"/>
    <property type="match status" value="1"/>
</dbReference>
<evidence type="ECO:0000256" key="3">
    <source>
        <dbReference type="ARBA" id="ARBA00022475"/>
    </source>
</evidence>
<dbReference type="InterPro" id="IPR027417">
    <property type="entry name" value="P-loop_NTPase"/>
</dbReference>
<keyword evidence="13" id="KW-1185">Reference proteome</keyword>
<dbReference type="GO" id="GO:0005524">
    <property type="term" value="F:ATP binding"/>
    <property type="evidence" value="ECO:0007669"/>
    <property type="project" value="UniProtKB-KW"/>
</dbReference>
<dbReference type="PANTHER" id="PTHR43394">
    <property type="entry name" value="ATP-DEPENDENT PERMEASE MDL1, MITOCHONDRIAL"/>
    <property type="match status" value="1"/>
</dbReference>
<evidence type="ECO:0000256" key="1">
    <source>
        <dbReference type="ARBA" id="ARBA00004651"/>
    </source>
</evidence>
<evidence type="ECO:0000259" key="11">
    <source>
        <dbReference type="PROSITE" id="PS50929"/>
    </source>
</evidence>
<dbReference type="InterPro" id="IPR036640">
    <property type="entry name" value="ABC1_TM_sf"/>
</dbReference>
<evidence type="ECO:0000256" key="7">
    <source>
        <dbReference type="ARBA" id="ARBA00022989"/>
    </source>
</evidence>
<feature type="domain" description="ABC transporter" evidence="10">
    <location>
        <begin position="382"/>
        <end position="622"/>
    </location>
</feature>
<dbReference type="InterPro" id="IPR003593">
    <property type="entry name" value="AAA+_ATPase"/>
</dbReference>
<organism evidence="12 13">
    <name type="scientific">Rhodanobacter glycinis</name>
    <dbReference type="NCBI Taxonomy" id="582702"/>
    <lineage>
        <taxon>Bacteria</taxon>
        <taxon>Pseudomonadati</taxon>
        <taxon>Pseudomonadota</taxon>
        <taxon>Gammaproteobacteria</taxon>
        <taxon>Lysobacterales</taxon>
        <taxon>Rhodanobacteraceae</taxon>
        <taxon>Rhodanobacter</taxon>
    </lineage>
</organism>
<evidence type="ECO:0000256" key="6">
    <source>
        <dbReference type="ARBA" id="ARBA00022840"/>
    </source>
</evidence>
<keyword evidence="8 9" id="KW-0472">Membrane</keyword>
<comment type="subcellular location">
    <subcellularLocation>
        <location evidence="1">Cell membrane</location>
        <topology evidence="1">Multi-pass membrane protein</topology>
    </subcellularLocation>
</comment>
<dbReference type="InterPro" id="IPR017871">
    <property type="entry name" value="ABC_transporter-like_CS"/>
</dbReference>
<dbReference type="Pfam" id="PF00005">
    <property type="entry name" value="ABC_tran"/>
    <property type="match status" value="1"/>
</dbReference>